<sequence length="169" mass="18622">MVGARTFPGNPYDGHVLNPQLEQTGILLEGTGKVPKQVVVDLGYRGVDKDNPGVEIIHRGKYKPLTLQQRRWLKRRQAVEPAIGHLKSDNRMDRCWLQGATGDALHAVLCAAGYNLRWLLRAMVRLGLKVLLLRPEFVAGLAHFLGSPASGNVNALRYAFAHANLGGIR</sequence>
<evidence type="ECO:0000259" key="1">
    <source>
        <dbReference type="Pfam" id="PF13751"/>
    </source>
</evidence>
<proteinExistence type="predicted"/>
<feature type="domain" description="Transposase DDE" evidence="1">
    <location>
        <begin position="70"/>
        <end position="119"/>
    </location>
</feature>
<gene>
    <name evidence="2" type="ORF">THIARS_70778</name>
</gene>
<name>A0A238D732_THIDL</name>
<dbReference type="Proteomes" id="UP000214566">
    <property type="component" value="Unassembled WGS sequence"/>
</dbReference>
<reference evidence="2 3" key="1">
    <citation type="submission" date="2016-06" db="EMBL/GenBank/DDBJ databases">
        <authorList>
            <person name="Kjaerup R.B."/>
            <person name="Dalgaard T.S."/>
            <person name="Juul-Madsen H.R."/>
        </authorList>
    </citation>
    <scope>NUCLEOTIDE SEQUENCE [LARGE SCALE GENOMIC DNA]</scope>
    <source>
        <strain evidence="2 3">DSM 16361</strain>
    </source>
</reference>
<dbReference type="PANTHER" id="PTHR33803:SF3">
    <property type="entry name" value="BLL1974 PROTEIN"/>
    <property type="match status" value="1"/>
</dbReference>
<dbReference type="EMBL" id="FLMQ01000056">
    <property type="protein sequence ID" value="SBP89158.1"/>
    <property type="molecule type" value="Genomic_DNA"/>
</dbReference>
<protein>
    <submittedName>
        <fullName evidence="2">Transposase</fullName>
    </submittedName>
</protein>
<organism evidence="2 3">
    <name type="scientific">Thiomonas delicata</name>
    <name type="common">Thiomonas cuprina</name>
    <dbReference type="NCBI Taxonomy" id="364030"/>
    <lineage>
        <taxon>Bacteria</taxon>
        <taxon>Pseudomonadati</taxon>
        <taxon>Pseudomonadota</taxon>
        <taxon>Betaproteobacteria</taxon>
        <taxon>Burkholderiales</taxon>
        <taxon>Thiomonas</taxon>
    </lineage>
</organism>
<keyword evidence="3" id="KW-1185">Reference proteome</keyword>
<dbReference type="InterPro" id="IPR025668">
    <property type="entry name" value="Tnp_DDE_dom"/>
</dbReference>
<dbReference type="AlphaFoldDB" id="A0A238D732"/>
<evidence type="ECO:0000313" key="3">
    <source>
        <dbReference type="Proteomes" id="UP000214566"/>
    </source>
</evidence>
<dbReference type="PANTHER" id="PTHR33803">
    <property type="entry name" value="IS1478 TRANSPOSASE"/>
    <property type="match status" value="1"/>
</dbReference>
<accession>A0A238D732</accession>
<dbReference type="Pfam" id="PF13751">
    <property type="entry name" value="DDE_Tnp_1_6"/>
    <property type="match status" value="1"/>
</dbReference>
<evidence type="ECO:0000313" key="2">
    <source>
        <dbReference type="EMBL" id="SBP89158.1"/>
    </source>
</evidence>